<gene>
    <name evidence="1" type="ORF">SAMN02745941_01798</name>
</gene>
<reference evidence="1 2" key="1">
    <citation type="submission" date="2016-11" db="EMBL/GenBank/DDBJ databases">
        <authorList>
            <person name="Jaros S."/>
            <person name="Januszkiewicz K."/>
            <person name="Wedrychowicz H."/>
        </authorList>
    </citation>
    <scope>NUCLEOTIDE SEQUENCE [LARGE SCALE GENOMIC DNA]</scope>
    <source>
        <strain evidence="1 2">DSM 6191</strain>
    </source>
</reference>
<accession>A0A1M5Y253</accession>
<dbReference type="RefSeq" id="WP_073018730.1">
    <property type="nucleotide sequence ID" value="NZ_FQXU01000005.1"/>
</dbReference>
<sequence>MNTIENIINTYNNIKNKLRFDGEYLNYFASILSTVNKNIINYDKIKYIRRFFSDRTAWHSSFRGTGLYTISIILSFEEDLDEKMEKIIEIEQELVSKGFRESSYLALASYILHKSKDSNVIQRFIDMYDIIHGKSDKITCEEDYPMIALVVYKNISGEILTTKYDDYFSVYKFVEVKSNDITQDMVISSIIFNNGINLNDNMMKEKIEAQYAILYPIFFNKTENTVKMLDIWEGKLEEHVELQLFMDGSFRRFLAIVLILQNNKDISNEDLEMLISLCVLNFTKTQETSILSDLV</sequence>
<dbReference type="Proteomes" id="UP000184241">
    <property type="component" value="Unassembled WGS sequence"/>
</dbReference>
<dbReference type="Pfam" id="PF13170">
    <property type="entry name" value="DUF4003"/>
    <property type="match status" value="1"/>
</dbReference>
<evidence type="ECO:0008006" key="3">
    <source>
        <dbReference type="Google" id="ProtNLM"/>
    </source>
</evidence>
<name>A0A1M5Y253_9CLOT</name>
<dbReference type="AlphaFoldDB" id="A0A1M5Y253"/>
<dbReference type="EMBL" id="FQXU01000005">
    <property type="protein sequence ID" value="SHI06009.1"/>
    <property type="molecule type" value="Genomic_DNA"/>
</dbReference>
<evidence type="ECO:0000313" key="2">
    <source>
        <dbReference type="Proteomes" id="UP000184241"/>
    </source>
</evidence>
<evidence type="ECO:0000313" key="1">
    <source>
        <dbReference type="EMBL" id="SHI06009.1"/>
    </source>
</evidence>
<protein>
    <recommendedName>
        <fullName evidence="3">DUF4003 domain-containing protein</fullName>
    </recommendedName>
</protein>
<dbReference type="InterPro" id="IPR025062">
    <property type="entry name" value="DUF4003"/>
</dbReference>
<proteinExistence type="predicted"/>
<organism evidence="1 2">
    <name type="scientific">Clostridium intestinale DSM 6191</name>
    <dbReference type="NCBI Taxonomy" id="1121320"/>
    <lineage>
        <taxon>Bacteria</taxon>
        <taxon>Bacillati</taxon>
        <taxon>Bacillota</taxon>
        <taxon>Clostridia</taxon>
        <taxon>Eubacteriales</taxon>
        <taxon>Clostridiaceae</taxon>
        <taxon>Clostridium</taxon>
    </lineage>
</organism>